<dbReference type="KEGG" id="eac:EAL2_808p01700"/>
<accession>W8T9W1</accession>
<name>W8T9W1_PEPAC</name>
<dbReference type="HOGENOM" id="CLU_092083_0_0_9"/>
<evidence type="ECO:0000313" key="1">
    <source>
        <dbReference type="EMBL" id="AHM57675.1"/>
    </source>
</evidence>
<evidence type="ECO:0000313" key="2">
    <source>
        <dbReference type="Proteomes" id="UP000019591"/>
    </source>
</evidence>
<organism evidence="1 2">
    <name type="scientific">Peptoclostridium acidaminophilum DSM 3953</name>
    <dbReference type="NCBI Taxonomy" id="1286171"/>
    <lineage>
        <taxon>Bacteria</taxon>
        <taxon>Bacillati</taxon>
        <taxon>Bacillota</taxon>
        <taxon>Clostridia</taxon>
        <taxon>Peptostreptococcales</taxon>
        <taxon>Peptoclostridiaceae</taxon>
        <taxon>Peptoclostridium</taxon>
    </lineage>
</organism>
<dbReference type="PATRIC" id="fig|1286171.3.peg.2348"/>
<geneLocation type="plasmid" evidence="1 2">
    <name>EAL2_808p</name>
</geneLocation>
<proteinExistence type="predicted"/>
<dbReference type="AlphaFoldDB" id="W8T9W1"/>
<dbReference type="eggNOG" id="ENOG5032UKR">
    <property type="taxonomic scope" value="Bacteria"/>
</dbReference>
<gene>
    <name evidence="1" type="ORF">EAL2_808p01700</name>
</gene>
<reference evidence="1 2" key="1">
    <citation type="journal article" date="2014" name="Genome Announc.">
        <title>Complete Genome Sequence of Amino Acid-Utilizing Eubacterium acidaminophilum al-2 (DSM 3953).</title>
        <authorList>
            <person name="Poehlein A."/>
            <person name="Andreesen J.R."/>
            <person name="Daniel R."/>
        </authorList>
    </citation>
    <scope>NUCLEOTIDE SEQUENCE [LARGE SCALE GENOMIC DNA]</scope>
    <source>
        <strain evidence="1 2">DSM 3953</strain>
        <plasmid evidence="2">Plasmid EAL2_808p</plasmid>
    </source>
</reference>
<protein>
    <recommendedName>
        <fullName evidence="3">NERD domain-containing protein</fullName>
    </recommendedName>
</protein>
<keyword evidence="1" id="KW-0614">Plasmid</keyword>
<sequence>MLDIDHVLGMLFSENRIFVSEADFQFALAWKIKELYPDLSIRLEYIPWDFDKSMHIDIVIFKENRMVAIELKYKTKQKSMIFNGETISLKGHSAQDCGRYDFLYDIQRMESIMESNYKVENAYAIMLTNDSGYWNKSNRTGTNSPPADDEFRIHEGAVVSGRCSWKSHAGAGTRKNREKDIQLKNTYEVKWKEYLPVSECLFKYTIISI</sequence>
<dbReference type="OrthoDB" id="2817390at2"/>
<keyword evidence="2" id="KW-1185">Reference proteome</keyword>
<dbReference type="EMBL" id="CP007453">
    <property type="protein sequence ID" value="AHM57675.1"/>
    <property type="molecule type" value="Genomic_DNA"/>
</dbReference>
<dbReference type="Proteomes" id="UP000019591">
    <property type="component" value="Plasmid EAL2_808p"/>
</dbReference>
<evidence type="ECO:0008006" key="3">
    <source>
        <dbReference type="Google" id="ProtNLM"/>
    </source>
</evidence>
<dbReference type="RefSeq" id="WP_025436571.1">
    <property type="nucleotide sequence ID" value="NZ_CP007453.1"/>
</dbReference>